<comment type="subcellular location">
    <subcellularLocation>
        <location evidence="1">Membrane</location>
        <topology evidence="1">Multi-pass membrane protein</topology>
    </subcellularLocation>
</comment>
<dbReference type="GO" id="GO:0016780">
    <property type="term" value="F:phosphotransferase activity, for other substituted phosphate groups"/>
    <property type="evidence" value="ECO:0007669"/>
    <property type="project" value="TreeGrafter"/>
</dbReference>
<dbReference type="NCBIfam" id="TIGR03025">
    <property type="entry name" value="EPS_sugtrans"/>
    <property type="match status" value="1"/>
</dbReference>
<keyword evidence="6 8" id="KW-0472">Membrane</keyword>
<name>A0A0B2BTE8_9SPHN</name>
<feature type="domain" description="Bacterial sugar transferase" evidence="9">
    <location>
        <begin position="275"/>
        <end position="463"/>
    </location>
</feature>
<evidence type="ECO:0000256" key="6">
    <source>
        <dbReference type="ARBA" id="ARBA00023136"/>
    </source>
</evidence>
<accession>A0A0B2BTE8</accession>
<evidence type="ECO:0000313" key="11">
    <source>
        <dbReference type="Proteomes" id="UP000030988"/>
    </source>
</evidence>
<protein>
    <submittedName>
        <fullName evidence="10">Sugar transferase</fullName>
    </submittedName>
</protein>
<evidence type="ECO:0000256" key="4">
    <source>
        <dbReference type="ARBA" id="ARBA00022692"/>
    </source>
</evidence>
<keyword evidence="4 8" id="KW-0812">Transmembrane</keyword>
<dbReference type="InterPro" id="IPR003362">
    <property type="entry name" value="Bact_transf"/>
</dbReference>
<evidence type="ECO:0000256" key="8">
    <source>
        <dbReference type="SAM" id="Phobius"/>
    </source>
</evidence>
<keyword evidence="7" id="KW-0270">Exopolysaccharide synthesis</keyword>
<dbReference type="PANTHER" id="PTHR30576">
    <property type="entry name" value="COLANIC BIOSYNTHESIS UDP-GLUCOSE LIPID CARRIER TRANSFERASE"/>
    <property type="match status" value="1"/>
</dbReference>
<feature type="transmembrane region" description="Helical" evidence="8">
    <location>
        <begin position="125"/>
        <end position="147"/>
    </location>
</feature>
<dbReference type="PANTHER" id="PTHR30576:SF0">
    <property type="entry name" value="UNDECAPRENYL-PHOSPHATE N-ACETYLGALACTOSAMINYL 1-PHOSPHATE TRANSFERASE-RELATED"/>
    <property type="match status" value="1"/>
</dbReference>
<dbReference type="GO" id="GO:0000271">
    <property type="term" value="P:polysaccharide biosynthetic process"/>
    <property type="evidence" value="ECO:0007669"/>
    <property type="project" value="UniProtKB-KW"/>
</dbReference>
<proteinExistence type="inferred from homology"/>
<gene>
    <name evidence="10" type="ORF">PK98_13180</name>
</gene>
<keyword evidence="11" id="KW-1185">Reference proteome</keyword>
<feature type="transmembrane region" description="Helical" evidence="8">
    <location>
        <begin position="38"/>
        <end position="59"/>
    </location>
</feature>
<keyword evidence="5 8" id="KW-1133">Transmembrane helix</keyword>
<keyword evidence="3 10" id="KW-0808">Transferase</keyword>
<comment type="similarity">
    <text evidence="2">Belongs to the bacterial sugar transferase family.</text>
</comment>
<dbReference type="Pfam" id="PF02397">
    <property type="entry name" value="Bac_transf"/>
    <property type="match status" value="1"/>
</dbReference>
<feature type="transmembrane region" description="Helical" evidence="8">
    <location>
        <begin position="71"/>
        <end position="89"/>
    </location>
</feature>
<evidence type="ECO:0000256" key="2">
    <source>
        <dbReference type="ARBA" id="ARBA00006464"/>
    </source>
</evidence>
<dbReference type="STRING" id="1572751.PK98_13180"/>
<dbReference type="RefSeq" id="WP_039097296.1">
    <property type="nucleotide sequence ID" value="NZ_JTDN01000002.1"/>
</dbReference>
<evidence type="ECO:0000256" key="3">
    <source>
        <dbReference type="ARBA" id="ARBA00022679"/>
    </source>
</evidence>
<sequence>MNAPAFRIEGERLLPRVSPSGLAPSLERKRLQVYGTQIALDSALLVLCFFGTALLWFGHVPDAAELLVGNLLLPIYLTIALHNGTYSLITLTDWKQAAGRMASAVLIAAVLLTFIAYFVKVSDSFSRLVLFGGVSSTLLVLSSTRFFTTRWIRKHWGPSPMNLLLIDAGGPPIAIPHSYRIDAYEHGLSPVLDDPHMLDRLARYLRNMDEVVVNCPPELRAAWAMVLKGSGVHGEVTSGIVREIGALGVVHRENADVSSLLVSTGPLGMRDRAAKRMFDILVSGLALLALSPVLLAAALLVKLEDGGPVFFRQRRLGQGNRFFRIYKLRSMKVEQSDADGNRSASKDDDRITRIGSFLRKTSLDELPQLINVLQGDMSIVGPRPHALGSQAGNKLFWQVDRRYWQRHCLRPGITGLAQIRGFRGATDKESDLTGRLQADLEYLAGWSIWRDIRIIFATAKVVVHDRAF</sequence>
<dbReference type="OrthoDB" id="9808602at2"/>
<evidence type="ECO:0000313" key="10">
    <source>
        <dbReference type="EMBL" id="KHL24833.1"/>
    </source>
</evidence>
<evidence type="ECO:0000256" key="1">
    <source>
        <dbReference type="ARBA" id="ARBA00004141"/>
    </source>
</evidence>
<evidence type="ECO:0000259" key="9">
    <source>
        <dbReference type="Pfam" id="PF02397"/>
    </source>
</evidence>
<dbReference type="Proteomes" id="UP000030988">
    <property type="component" value="Unassembled WGS sequence"/>
</dbReference>
<feature type="transmembrane region" description="Helical" evidence="8">
    <location>
        <begin position="278"/>
        <end position="301"/>
    </location>
</feature>
<evidence type="ECO:0000256" key="5">
    <source>
        <dbReference type="ARBA" id="ARBA00022989"/>
    </source>
</evidence>
<dbReference type="GO" id="GO:0016020">
    <property type="term" value="C:membrane"/>
    <property type="evidence" value="ECO:0007669"/>
    <property type="project" value="UniProtKB-SubCell"/>
</dbReference>
<dbReference type="InterPro" id="IPR017475">
    <property type="entry name" value="EPS_sugar_tfrase"/>
</dbReference>
<evidence type="ECO:0000256" key="7">
    <source>
        <dbReference type="ARBA" id="ARBA00023169"/>
    </source>
</evidence>
<dbReference type="EMBL" id="JTDN01000002">
    <property type="protein sequence ID" value="KHL24833.1"/>
    <property type="molecule type" value="Genomic_DNA"/>
</dbReference>
<reference evidence="10 11" key="1">
    <citation type="submission" date="2014-11" db="EMBL/GenBank/DDBJ databases">
        <title>Draft genome sequence of Kirrobacter mercurialis.</title>
        <authorList>
            <person name="Coil D.A."/>
            <person name="Eisen J.A."/>
        </authorList>
    </citation>
    <scope>NUCLEOTIDE SEQUENCE [LARGE SCALE GENOMIC DNA]</scope>
    <source>
        <strain evidence="10 11">Coronado</strain>
    </source>
</reference>
<feature type="transmembrane region" description="Helical" evidence="8">
    <location>
        <begin position="101"/>
        <end position="119"/>
    </location>
</feature>
<comment type="caution">
    <text evidence="10">The sequence shown here is derived from an EMBL/GenBank/DDBJ whole genome shotgun (WGS) entry which is preliminary data.</text>
</comment>
<dbReference type="AlphaFoldDB" id="A0A0B2BTE8"/>
<organism evidence="10 11">
    <name type="scientific">Croceibacterium mercuriale</name>
    <dbReference type="NCBI Taxonomy" id="1572751"/>
    <lineage>
        <taxon>Bacteria</taxon>
        <taxon>Pseudomonadati</taxon>
        <taxon>Pseudomonadota</taxon>
        <taxon>Alphaproteobacteria</taxon>
        <taxon>Sphingomonadales</taxon>
        <taxon>Erythrobacteraceae</taxon>
        <taxon>Croceibacterium</taxon>
    </lineage>
</organism>